<reference evidence="2" key="1">
    <citation type="journal article" date="2015" name="Nature">
        <title>Complex archaea that bridge the gap between prokaryotes and eukaryotes.</title>
        <authorList>
            <person name="Spang A."/>
            <person name="Saw J.H."/>
            <person name="Jorgensen S.L."/>
            <person name="Zaremba-Niedzwiedzka K."/>
            <person name="Martijn J."/>
            <person name="Lind A.E."/>
            <person name="van Eijk R."/>
            <person name="Schleper C."/>
            <person name="Guy L."/>
            <person name="Ettema T.J."/>
        </authorList>
    </citation>
    <scope>NUCLEOTIDE SEQUENCE</scope>
</reference>
<dbReference type="EMBL" id="LAZR01024493">
    <property type="protein sequence ID" value="KKL74958.1"/>
    <property type="molecule type" value="Genomic_DNA"/>
</dbReference>
<dbReference type="Pfam" id="PF20454">
    <property type="entry name" value="GpA_nuclease"/>
    <property type="match status" value="1"/>
</dbReference>
<evidence type="ECO:0000259" key="1">
    <source>
        <dbReference type="Pfam" id="PF20454"/>
    </source>
</evidence>
<feature type="non-terminal residue" evidence="2">
    <location>
        <position position="1"/>
    </location>
</feature>
<feature type="domain" description="Terminase large subunit GpA endonuclease" evidence="1">
    <location>
        <begin position="2"/>
        <end position="229"/>
    </location>
</feature>
<protein>
    <recommendedName>
        <fullName evidence="1">Terminase large subunit GpA endonuclease domain-containing protein</fullName>
    </recommendedName>
</protein>
<name>A0A0F9ELH0_9ZZZZ</name>
<accession>A0A0F9ELH0</accession>
<dbReference type="GO" id="GO:0004519">
    <property type="term" value="F:endonuclease activity"/>
    <property type="evidence" value="ECO:0007669"/>
    <property type="project" value="InterPro"/>
</dbReference>
<sequence length="268" mass="30623">ILSARREEYAAPVPNGVGVLVAAADVQHNRIEAQIMGFGAGEECWLLAHEIFWGNPGVQTDPETGFDVWDQLDKFLLQQWKHEKGMNMSPSIALVDSGAHADSVYDYVMPRQHTQRRIFACKGVDYLAKPGLVQQGFTKRAHIRLFSIATYAAKDRLFARMKIPRPGPGYLHLPDWVMQEYLEQLTGEKKIAVRDRRTRRTKYVYVKTYPRNEALDLTVYCHAALFVLQHFIDPTTYRDLGILAETVARGIAPETLRQRNRRVRSKGL</sequence>
<comment type="caution">
    <text evidence="2">The sequence shown here is derived from an EMBL/GenBank/DDBJ whole genome shotgun (WGS) entry which is preliminary data.</text>
</comment>
<dbReference type="InterPro" id="IPR046454">
    <property type="entry name" value="GpA_endonuclease"/>
</dbReference>
<dbReference type="AlphaFoldDB" id="A0A0F9ELH0"/>
<gene>
    <name evidence="2" type="ORF">LCGC14_2059720</name>
</gene>
<proteinExistence type="predicted"/>
<evidence type="ECO:0000313" key="2">
    <source>
        <dbReference type="EMBL" id="KKL74958.1"/>
    </source>
</evidence>
<organism evidence="2">
    <name type="scientific">marine sediment metagenome</name>
    <dbReference type="NCBI Taxonomy" id="412755"/>
    <lineage>
        <taxon>unclassified sequences</taxon>
        <taxon>metagenomes</taxon>
        <taxon>ecological metagenomes</taxon>
    </lineage>
</organism>